<organism evidence="3 4">
    <name type="scientific">Actinidia rufa</name>
    <dbReference type="NCBI Taxonomy" id="165716"/>
    <lineage>
        <taxon>Eukaryota</taxon>
        <taxon>Viridiplantae</taxon>
        <taxon>Streptophyta</taxon>
        <taxon>Embryophyta</taxon>
        <taxon>Tracheophyta</taxon>
        <taxon>Spermatophyta</taxon>
        <taxon>Magnoliopsida</taxon>
        <taxon>eudicotyledons</taxon>
        <taxon>Gunneridae</taxon>
        <taxon>Pentapetalae</taxon>
        <taxon>asterids</taxon>
        <taxon>Ericales</taxon>
        <taxon>Actinidiaceae</taxon>
        <taxon>Actinidia</taxon>
    </lineage>
</organism>
<dbReference type="EMBL" id="BJWL01000013">
    <property type="protein sequence ID" value="GFY98863.1"/>
    <property type="molecule type" value="Genomic_DNA"/>
</dbReference>
<dbReference type="AlphaFoldDB" id="A0A7J0FJV9"/>
<name>A0A7J0FJV9_9ERIC</name>
<feature type="compositionally biased region" description="Basic and acidic residues" evidence="1">
    <location>
        <begin position="26"/>
        <end position="41"/>
    </location>
</feature>
<proteinExistence type="predicted"/>
<accession>A0A7J0FJV9</accession>
<evidence type="ECO:0000313" key="4">
    <source>
        <dbReference type="Proteomes" id="UP000585474"/>
    </source>
</evidence>
<evidence type="ECO:0000313" key="3">
    <source>
        <dbReference type="EMBL" id="GFY98863.1"/>
    </source>
</evidence>
<reference evidence="3 4" key="1">
    <citation type="submission" date="2019-07" db="EMBL/GenBank/DDBJ databases">
        <title>De Novo Assembly of kiwifruit Actinidia rufa.</title>
        <authorList>
            <person name="Sugita-Konishi S."/>
            <person name="Sato K."/>
            <person name="Mori E."/>
            <person name="Abe Y."/>
            <person name="Kisaki G."/>
            <person name="Hamano K."/>
            <person name="Suezawa K."/>
            <person name="Otani M."/>
            <person name="Fukuda T."/>
            <person name="Manabe T."/>
            <person name="Gomi K."/>
            <person name="Tabuchi M."/>
            <person name="Akimitsu K."/>
            <person name="Kataoka I."/>
        </authorList>
    </citation>
    <scope>NUCLEOTIDE SEQUENCE [LARGE SCALE GENOMIC DNA]</scope>
    <source>
        <strain evidence="4">cv. Fuchu</strain>
    </source>
</reference>
<dbReference type="OrthoDB" id="1612802at2759"/>
<gene>
    <name evidence="3" type="ORF">Acr_13g0002640</name>
</gene>
<keyword evidence="2" id="KW-0732">Signal</keyword>
<feature type="signal peptide" evidence="2">
    <location>
        <begin position="1"/>
        <end position="23"/>
    </location>
</feature>
<feature type="compositionally biased region" description="Polar residues" evidence="1">
    <location>
        <begin position="54"/>
        <end position="67"/>
    </location>
</feature>
<evidence type="ECO:0000256" key="2">
    <source>
        <dbReference type="SAM" id="SignalP"/>
    </source>
</evidence>
<keyword evidence="4" id="KW-1185">Reference proteome</keyword>
<dbReference type="Proteomes" id="UP000585474">
    <property type="component" value="Unassembled WGS sequence"/>
</dbReference>
<feature type="region of interest" description="Disordered" evidence="1">
    <location>
        <begin position="26"/>
        <end position="93"/>
    </location>
</feature>
<sequence>MRPLTIVLAFLAALLLSPKPHEATRILHEEKQELIQSREKGPVLSSKPNPPHPTSASNNKVSTTSRKSFAGHAMPPHHVNPHKMVPFGRVTKP</sequence>
<evidence type="ECO:0000256" key="1">
    <source>
        <dbReference type="SAM" id="MobiDB-lite"/>
    </source>
</evidence>
<comment type="caution">
    <text evidence="3">The sequence shown here is derived from an EMBL/GenBank/DDBJ whole genome shotgun (WGS) entry which is preliminary data.</text>
</comment>
<protein>
    <submittedName>
        <fullName evidence="3">Uncharacterized protein</fullName>
    </submittedName>
</protein>
<feature type="chain" id="PRO_5029442748" evidence="2">
    <location>
        <begin position="24"/>
        <end position="93"/>
    </location>
</feature>